<organism evidence="1 2">
    <name type="scientific">Enteractinococcus coprophilus</name>
    <dbReference type="NCBI Taxonomy" id="1027633"/>
    <lineage>
        <taxon>Bacteria</taxon>
        <taxon>Bacillati</taxon>
        <taxon>Actinomycetota</taxon>
        <taxon>Actinomycetes</taxon>
        <taxon>Micrococcales</taxon>
        <taxon>Micrococcaceae</taxon>
    </lineage>
</organism>
<accession>A0A543ANS0</accession>
<keyword evidence="2" id="KW-1185">Reference proteome</keyword>
<proteinExistence type="predicted"/>
<sequence length="78" mass="8646">MELIFSVDKSVETCGLPWTPVYCGALFQQARAEIGVLGVCGLALNLNLKVSGFNRLLNPYCLIQQRVRNISRYSVRAA</sequence>
<dbReference type="AlphaFoldDB" id="A0A543ANS0"/>
<reference evidence="1 2" key="1">
    <citation type="submission" date="2019-06" db="EMBL/GenBank/DDBJ databases">
        <title>Sequencing the genomes of 1000 actinobacteria strains.</title>
        <authorList>
            <person name="Klenk H.-P."/>
        </authorList>
    </citation>
    <scope>NUCLEOTIDE SEQUENCE [LARGE SCALE GENOMIC DNA]</scope>
    <source>
        <strain evidence="1 2">DSM 24083</strain>
    </source>
</reference>
<name>A0A543ANS0_9MICC</name>
<dbReference type="EMBL" id="VFOU01000001">
    <property type="protein sequence ID" value="TQL74223.1"/>
    <property type="molecule type" value="Genomic_DNA"/>
</dbReference>
<gene>
    <name evidence="1" type="ORF">FB556_0678</name>
</gene>
<protein>
    <submittedName>
        <fullName evidence="1">Uncharacterized protein</fullName>
    </submittedName>
</protein>
<evidence type="ECO:0000313" key="1">
    <source>
        <dbReference type="EMBL" id="TQL74223.1"/>
    </source>
</evidence>
<dbReference type="Proteomes" id="UP000319746">
    <property type="component" value="Unassembled WGS sequence"/>
</dbReference>
<comment type="caution">
    <text evidence="1">The sequence shown here is derived from an EMBL/GenBank/DDBJ whole genome shotgun (WGS) entry which is preliminary data.</text>
</comment>
<evidence type="ECO:0000313" key="2">
    <source>
        <dbReference type="Proteomes" id="UP000319746"/>
    </source>
</evidence>